<evidence type="ECO:0000313" key="1">
    <source>
        <dbReference type="EMBL" id="NMO21373.1"/>
    </source>
</evidence>
<sequence>MTRLPNELAESLDRVEPLLGARASLAPDRPLAPTPRELAERVTAGSHDEARLRAFTRGLCAIIRALAESFPDNIFWDLDYPARCLWDSGGPREMEVFTRRVVALCHGFGLGSPLRFRYAHDFFFGFDWARWVTREPTSRASIHPFDAPFLDYLEVRRGELLALVAQDDAKYSRLQGAEFRNPFGFSREPEEELRLHQALAREDLIPVKAWRMDGEPRWNLPFADLRTETARRLGLSRGTPS</sequence>
<keyword evidence="2" id="KW-1185">Reference proteome</keyword>
<name>A0A848LV90_9BACT</name>
<comment type="caution">
    <text evidence="1">The sequence shown here is derived from an EMBL/GenBank/DDBJ whole genome shotgun (WGS) entry which is preliminary data.</text>
</comment>
<dbReference type="Proteomes" id="UP000518300">
    <property type="component" value="Unassembled WGS sequence"/>
</dbReference>
<proteinExistence type="predicted"/>
<evidence type="ECO:0000313" key="2">
    <source>
        <dbReference type="Proteomes" id="UP000518300"/>
    </source>
</evidence>
<dbReference type="AlphaFoldDB" id="A0A848LV90"/>
<protein>
    <submittedName>
        <fullName evidence="1">Ferrochelatase</fullName>
    </submittedName>
</protein>
<reference evidence="1 2" key="1">
    <citation type="submission" date="2020-04" db="EMBL/GenBank/DDBJ databases">
        <title>Draft genome of Pyxidicoccus fallax type strain.</title>
        <authorList>
            <person name="Whitworth D.E."/>
        </authorList>
    </citation>
    <scope>NUCLEOTIDE SEQUENCE [LARGE SCALE GENOMIC DNA]</scope>
    <source>
        <strain evidence="1 2">DSM 14698</strain>
    </source>
</reference>
<organism evidence="1 2">
    <name type="scientific">Pyxidicoccus fallax</name>
    <dbReference type="NCBI Taxonomy" id="394095"/>
    <lineage>
        <taxon>Bacteria</taxon>
        <taxon>Pseudomonadati</taxon>
        <taxon>Myxococcota</taxon>
        <taxon>Myxococcia</taxon>
        <taxon>Myxococcales</taxon>
        <taxon>Cystobacterineae</taxon>
        <taxon>Myxococcaceae</taxon>
        <taxon>Pyxidicoccus</taxon>
    </lineage>
</organism>
<accession>A0A848LV90</accession>
<dbReference type="RefSeq" id="WP_169350559.1">
    <property type="nucleotide sequence ID" value="NZ_JABBJJ010000316.1"/>
</dbReference>
<gene>
    <name evidence="1" type="ORF">HG543_41955</name>
</gene>
<dbReference type="EMBL" id="JABBJJ010000316">
    <property type="protein sequence ID" value="NMO21373.1"/>
    <property type="molecule type" value="Genomic_DNA"/>
</dbReference>